<protein>
    <submittedName>
        <fullName evidence="2">Uncharacterized protein</fullName>
    </submittedName>
</protein>
<comment type="caution">
    <text evidence="2">The sequence shown here is derived from an EMBL/GenBank/DDBJ whole genome shotgun (WGS) entry which is preliminary data.</text>
</comment>
<dbReference type="EMBL" id="RWGY01000013">
    <property type="protein sequence ID" value="TVU25547.1"/>
    <property type="molecule type" value="Genomic_DNA"/>
</dbReference>
<feature type="non-terminal residue" evidence="2">
    <location>
        <position position="1"/>
    </location>
</feature>
<evidence type="ECO:0000256" key="1">
    <source>
        <dbReference type="SAM" id="MobiDB-lite"/>
    </source>
</evidence>
<dbReference type="Proteomes" id="UP000324897">
    <property type="component" value="Chromosome 2"/>
</dbReference>
<feature type="compositionally biased region" description="Low complexity" evidence="1">
    <location>
        <begin position="65"/>
        <end position="74"/>
    </location>
</feature>
<dbReference type="Gramene" id="TVU25547">
    <property type="protein sequence ID" value="TVU25547"/>
    <property type="gene ID" value="EJB05_28046"/>
</dbReference>
<name>A0A5J9UQS7_9POAL</name>
<dbReference type="AlphaFoldDB" id="A0A5J9UQS7"/>
<keyword evidence="3" id="KW-1185">Reference proteome</keyword>
<gene>
    <name evidence="2" type="ORF">EJB05_28046</name>
</gene>
<evidence type="ECO:0000313" key="3">
    <source>
        <dbReference type="Proteomes" id="UP000324897"/>
    </source>
</evidence>
<sequence length="74" mass="7862">MARGGSGGKEKTHRKHLMQIGSVTEQRSYSAAVCAYEQSPAPILLLDRQLSSGPGPSRIARDHPPFSSSSTSPP</sequence>
<organism evidence="2 3">
    <name type="scientific">Eragrostis curvula</name>
    <name type="common">weeping love grass</name>
    <dbReference type="NCBI Taxonomy" id="38414"/>
    <lineage>
        <taxon>Eukaryota</taxon>
        <taxon>Viridiplantae</taxon>
        <taxon>Streptophyta</taxon>
        <taxon>Embryophyta</taxon>
        <taxon>Tracheophyta</taxon>
        <taxon>Spermatophyta</taxon>
        <taxon>Magnoliopsida</taxon>
        <taxon>Liliopsida</taxon>
        <taxon>Poales</taxon>
        <taxon>Poaceae</taxon>
        <taxon>PACMAD clade</taxon>
        <taxon>Chloridoideae</taxon>
        <taxon>Eragrostideae</taxon>
        <taxon>Eragrostidinae</taxon>
        <taxon>Eragrostis</taxon>
    </lineage>
</organism>
<reference evidence="2 3" key="1">
    <citation type="journal article" date="2019" name="Sci. Rep.">
        <title>A high-quality genome of Eragrostis curvula grass provides insights into Poaceae evolution and supports new strategies to enhance forage quality.</title>
        <authorList>
            <person name="Carballo J."/>
            <person name="Santos B.A.C.M."/>
            <person name="Zappacosta D."/>
            <person name="Garbus I."/>
            <person name="Selva J.P."/>
            <person name="Gallo C.A."/>
            <person name="Diaz A."/>
            <person name="Albertini E."/>
            <person name="Caccamo M."/>
            <person name="Echenique V."/>
        </authorList>
    </citation>
    <scope>NUCLEOTIDE SEQUENCE [LARGE SCALE GENOMIC DNA]</scope>
    <source>
        <strain evidence="3">cv. Victoria</strain>
        <tissue evidence="2">Leaf</tissue>
    </source>
</reference>
<proteinExistence type="predicted"/>
<accession>A0A5J9UQS7</accession>
<evidence type="ECO:0000313" key="2">
    <source>
        <dbReference type="EMBL" id="TVU25547.1"/>
    </source>
</evidence>
<feature type="region of interest" description="Disordered" evidence="1">
    <location>
        <begin position="47"/>
        <end position="74"/>
    </location>
</feature>